<dbReference type="RefSeq" id="WP_006039706.1">
    <property type="nucleotide sequence ID" value="NZ_AEDD01000010.1"/>
</dbReference>
<evidence type="ECO:0000256" key="1">
    <source>
        <dbReference type="SAM" id="Phobius"/>
    </source>
</evidence>
<reference evidence="2 3" key="1">
    <citation type="submission" date="2010-07" db="EMBL/GenBank/DDBJ databases">
        <title>The draft genome of Paenibacillus curdlanolyticus YK9.</title>
        <authorList>
            <consortium name="US DOE Joint Genome Institute (JGI-PGF)"/>
            <person name="Lucas S."/>
            <person name="Copeland A."/>
            <person name="Lapidus A."/>
            <person name="Cheng J.-F."/>
            <person name="Bruce D."/>
            <person name="Goodwin L."/>
            <person name="Pitluck S."/>
            <person name="Land M.L."/>
            <person name="Hauser L."/>
            <person name="Chang Y.-J."/>
            <person name="Jeffries C."/>
            <person name="Anderson I.J."/>
            <person name="Johnson E."/>
            <person name="Loganathan U."/>
            <person name="Mulhopadhyay B."/>
            <person name="Kyrpides N."/>
            <person name="Woyke T.J."/>
        </authorList>
    </citation>
    <scope>NUCLEOTIDE SEQUENCE [LARGE SCALE GENOMIC DNA]</scope>
    <source>
        <strain evidence="2 3">YK9</strain>
    </source>
</reference>
<keyword evidence="1" id="KW-0812">Transmembrane</keyword>
<dbReference type="Proteomes" id="UP000005387">
    <property type="component" value="Unassembled WGS sequence"/>
</dbReference>
<keyword evidence="3" id="KW-1185">Reference proteome</keyword>
<name>E0ICV6_9BACL</name>
<protein>
    <submittedName>
        <fullName evidence="2">Uncharacterized protein</fullName>
    </submittedName>
</protein>
<proteinExistence type="predicted"/>
<dbReference type="EMBL" id="AEDD01000010">
    <property type="protein sequence ID" value="EFM09671.1"/>
    <property type="molecule type" value="Genomic_DNA"/>
</dbReference>
<dbReference type="OrthoDB" id="2611907at2"/>
<dbReference type="STRING" id="717606.PaecuDRAFT_3720"/>
<feature type="transmembrane region" description="Helical" evidence="1">
    <location>
        <begin position="7"/>
        <end position="24"/>
    </location>
</feature>
<evidence type="ECO:0000313" key="3">
    <source>
        <dbReference type="Proteomes" id="UP000005387"/>
    </source>
</evidence>
<organism evidence="2 3">
    <name type="scientific">Paenibacillus curdlanolyticus YK9</name>
    <dbReference type="NCBI Taxonomy" id="717606"/>
    <lineage>
        <taxon>Bacteria</taxon>
        <taxon>Bacillati</taxon>
        <taxon>Bacillota</taxon>
        <taxon>Bacilli</taxon>
        <taxon>Bacillales</taxon>
        <taxon>Paenibacillaceae</taxon>
        <taxon>Paenibacillus</taxon>
    </lineage>
</organism>
<dbReference type="eggNOG" id="ENOG5033ASM">
    <property type="taxonomic scope" value="Bacteria"/>
</dbReference>
<keyword evidence="1" id="KW-1133">Transmembrane helix</keyword>
<sequence>MNRKRKYGIITFLFVLIVITLLVNNPMEASDKSNKEYSVVSAEAKILNFDNIANLEGYSDYIVIGHVAGEQSMHDVKTDEGVVVDQLGQTPFQIDRVIKGDLSKDTTITVYEDGYVQNEKYVTLEGYVKMKKQAQILLFLRKAGDNTFAINGSYQGKYNVDKKSVEKAFTANAITDADLDQYDYIGNEVEHFNKLKEEALNKFIK</sequence>
<dbReference type="AlphaFoldDB" id="E0ICV6"/>
<gene>
    <name evidence="2" type="ORF">PaecuDRAFT_3720</name>
</gene>
<keyword evidence="1" id="KW-0472">Membrane</keyword>
<accession>E0ICV6</accession>
<evidence type="ECO:0000313" key="2">
    <source>
        <dbReference type="EMBL" id="EFM09671.1"/>
    </source>
</evidence>